<evidence type="ECO:0000313" key="5">
    <source>
        <dbReference type="EMBL" id="OJJ86487.1"/>
    </source>
</evidence>
<dbReference type="InterPro" id="IPR036568">
    <property type="entry name" value="GGCT-like_sf"/>
</dbReference>
<dbReference type="GeneID" id="34462256"/>
<dbReference type="Pfam" id="PF06094">
    <property type="entry name" value="GGACT"/>
    <property type="match status" value="1"/>
</dbReference>
<dbReference type="Proteomes" id="UP000184300">
    <property type="component" value="Unassembled WGS sequence"/>
</dbReference>
<keyword evidence="2" id="KW-0808">Transferase</keyword>
<gene>
    <name evidence="5" type="ORF">ASPGLDRAFT_44287</name>
</gene>
<dbReference type="RefSeq" id="XP_022403176.1">
    <property type="nucleotide sequence ID" value="XM_022545995.1"/>
</dbReference>
<dbReference type="EMBL" id="KV878892">
    <property type="protein sequence ID" value="OJJ86487.1"/>
    <property type="molecule type" value="Genomic_DNA"/>
</dbReference>
<evidence type="ECO:0000256" key="1">
    <source>
        <dbReference type="ARBA" id="ARBA00008861"/>
    </source>
</evidence>
<dbReference type="PANTHER" id="PTHR31544">
    <property type="entry name" value="AIG2-LIKE PROTEIN D"/>
    <property type="match status" value="1"/>
</dbReference>
<evidence type="ECO:0000259" key="4">
    <source>
        <dbReference type="Pfam" id="PF06094"/>
    </source>
</evidence>
<organism evidence="5 6">
    <name type="scientific">Aspergillus glaucus CBS 516.65</name>
    <dbReference type="NCBI Taxonomy" id="1160497"/>
    <lineage>
        <taxon>Eukaryota</taxon>
        <taxon>Fungi</taxon>
        <taxon>Dikarya</taxon>
        <taxon>Ascomycota</taxon>
        <taxon>Pezizomycotina</taxon>
        <taxon>Eurotiomycetes</taxon>
        <taxon>Eurotiomycetidae</taxon>
        <taxon>Eurotiales</taxon>
        <taxon>Aspergillaceae</taxon>
        <taxon>Aspergillus</taxon>
        <taxon>Aspergillus subgen. Aspergillus</taxon>
    </lineage>
</organism>
<accession>A0A1L9VRF5</accession>
<dbReference type="VEuPathDB" id="FungiDB:ASPGLDRAFT_44287"/>
<dbReference type="InterPro" id="IPR009288">
    <property type="entry name" value="AIG2-like_dom"/>
</dbReference>
<dbReference type="PANTHER" id="PTHR31544:SF4">
    <property type="entry name" value="GAMMA-GLUTAMYLCYCLOTRANSFERASE-RELATED"/>
    <property type="match status" value="1"/>
</dbReference>
<name>A0A1L9VRF5_ASPGL</name>
<feature type="domain" description="Gamma-glutamylcyclotransferase AIG2-like" evidence="4">
    <location>
        <begin position="28"/>
        <end position="136"/>
    </location>
</feature>
<dbReference type="OrthoDB" id="3262926at2759"/>
<proteinExistence type="inferred from homology"/>
<evidence type="ECO:0000256" key="3">
    <source>
        <dbReference type="ARBA" id="ARBA00030602"/>
    </source>
</evidence>
<keyword evidence="6" id="KW-1185">Reference proteome</keyword>
<reference evidence="6" key="1">
    <citation type="journal article" date="2017" name="Genome Biol.">
        <title>Comparative genomics reveals high biological diversity and specific adaptations in the industrially and medically important fungal genus Aspergillus.</title>
        <authorList>
            <person name="de Vries R.P."/>
            <person name="Riley R."/>
            <person name="Wiebenga A."/>
            <person name="Aguilar-Osorio G."/>
            <person name="Amillis S."/>
            <person name="Uchima C.A."/>
            <person name="Anderluh G."/>
            <person name="Asadollahi M."/>
            <person name="Askin M."/>
            <person name="Barry K."/>
            <person name="Battaglia E."/>
            <person name="Bayram O."/>
            <person name="Benocci T."/>
            <person name="Braus-Stromeyer S.A."/>
            <person name="Caldana C."/>
            <person name="Canovas D."/>
            <person name="Cerqueira G.C."/>
            <person name="Chen F."/>
            <person name="Chen W."/>
            <person name="Choi C."/>
            <person name="Clum A."/>
            <person name="Dos Santos R.A."/>
            <person name="Damasio A.R."/>
            <person name="Diallinas G."/>
            <person name="Emri T."/>
            <person name="Fekete E."/>
            <person name="Flipphi M."/>
            <person name="Freyberg S."/>
            <person name="Gallo A."/>
            <person name="Gournas C."/>
            <person name="Habgood R."/>
            <person name="Hainaut M."/>
            <person name="Harispe M.L."/>
            <person name="Henrissat B."/>
            <person name="Hilden K.S."/>
            <person name="Hope R."/>
            <person name="Hossain A."/>
            <person name="Karabika E."/>
            <person name="Karaffa L."/>
            <person name="Karanyi Z."/>
            <person name="Krasevec N."/>
            <person name="Kuo A."/>
            <person name="Kusch H."/>
            <person name="LaButti K."/>
            <person name="Lagendijk E.L."/>
            <person name="Lapidus A."/>
            <person name="Levasseur A."/>
            <person name="Lindquist E."/>
            <person name="Lipzen A."/>
            <person name="Logrieco A.F."/>
            <person name="MacCabe A."/>
            <person name="Maekelae M.R."/>
            <person name="Malavazi I."/>
            <person name="Melin P."/>
            <person name="Meyer V."/>
            <person name="Mielnichuk N."/>
            <person name="Miskei M."/>
            <person name="Molnar A.P."/>
            <person name="Mule G."/>
            <person name="Ngan C.Y."/>
            <person name="Orejas M."/>
            <person name="Orosz E."/>
            <person name="Ouedraogo J.P."/>
            <person name="Overkamp K.M."/>
            <person name="Park H.-S."/>
            <person name="Perrone G."/>
            <person name="Piumi F."/>
            <person name="Punt P.J."/>
            <person name="Ram A.F."/>
            <person name="Ramon A."/>
            <person name="Rauscher S."/>
            <person name="Record E."/>
            <person name="Riano-Pachon D.M."/>
            <person name="Robert V."/>
            <person name="Roehrig J."/>
            <person name="Ruller R."/>
            <person name="Salamov A."/>
            <person name="Salih N.S."/>
            <person name="Samson R.A."/>
            <person name="Sandor E."/>
            <person name="Sanguinetti M."/>
            <person name="Schuetze T."/>
            <person name="Sepcic K."/>
            <person name="Shelest E."/>
            <person name="Sherlock G."/>
            <person name="Sophianopoulou V."/>
            <person name="Squina F.M."/>
            <person name="Sun H."/>
            <person name="Susca A."/>
            <person name="Todd R.B."/>
            <person name="Tsang A."/>
            <person name="Unkles S.E."/>
            <person name="van de Wiele N."/>
            <person name="van Rossen-Uffink D."/>
            <person name="Oliveira J.V."/>
            <person name="Vesth T.C."/>
            <person name="Visser J."/>
            <person name="Yu J.-H."/>
            <person name="Zhou M."/>
            <person name="Andersen M.R."/>
            <person name="Archer D.B."/>
            <person name="Baker S.E."/>
            <person name="Benoit I."/>
            <person name="Brakhage A.A."/>
            <person name="Braus G.H."/>
            <person name="Fischer R."/>
            <person name="Frisvad J.C."/>
            <person name="Goldman G.H."/>
            <person name="Houbraken J."/>
            <person name="Oakley B."/>
            <person name="Pocsi I."/>
            <person name="Scazzocchio C."/>
            <person name="Seiboth B."/>
            <person name="vanKuyk P.A."/>
            <person name="Wortman J."/>
            <person name="Dyer P.S."/>
            <person name="Grigoriev I.V."/>
        </authorList>
    </citation>
    <scope>NUCLEOTIDE SEQUENCE [LARGE SCALE GENOMIC DNA]</scope>
    <source>
        <strain evidence="6">CBS 516.65</strain>
    </source>
</reference>
<dbReference type="InterPro" id="IPR045038">
    <property type="entry name" value="AIG2-like"/>
</dbReference>
<dbReference type="CDD" id="cd06661">
    <property type="entry name" value="GGCT_like"/>
    <property type="match status" value="1"/>
</dbReference>
<dbReference type="AlphaFoldDB" id="A0A1L9VRF5"/>
<dbReference type="SUPFAM" id="SSF110857">
    <property type="entry name" value="Gamma-glutamyl cyclotransferase-like"/>
    <property type="match status" value="1"/>
</dbReference>
<dbReference type="InterPro" id="IPR013024">
    <property type="entry name" value="GGCT-like"/>
</dbReference>
<dbReference type="STRING" id="1160497.A0A1L9VRF5"/>
<protein>
    <recommendedName>
        <fullName evidence="3">Putative gamma-glutamylcyclotransferase</fullName>
    </recommendedName>
</protein>
<dbReference type="Gene3D" id="3.10.490.10">
    <property type="entry name" value="Gamma-glutamyl cyclotransferase-like"/>
    <property type="match status" value="1"/>
</dbReference>
<dbReference type="GO" id="GO:0016740">
    <property type="term" value="F:transferase activity"/>
    <property type="evidence" value="ECO:0007669"/>
    <property type="project" value="UniProtKB-KW"/>
</dbReference>
<comment type="similarity">
    <text evidence="1">Belongs to the gamma-glutamylcyclotransferase family.</text>
</comment>
<evidence type="ECO:0000313" key="6">
    <source>
        <dbReference type="Proteomes" id="UP000184300"/>
    </source>
</evidence>
<sequence length="157" mass="17989">MARKFMVRDLNPIDPARLAPKPYVEKYYFFYGTLMDPSMLTRVLNLDHKPDLRPAYILNHKMKMWGPYPAVLDGVAEGQRINGVAYKVKSEDDEKKLAAYETGMYRGKGVMVHFGGGGKEKERVVGCMFVWNADEAVLKAGMFNMGGWLEWERRMGE</sequence>
<evidence type="ECO:0000256" key="2">
    <source>
        <dbReference type="ARBA" id="ARBA00022679"/>
    </source>
</evidence>